<dbReference type="InterPro" id="IPR028969">
    <property type="entry name" value="Imm52"/>
</dbReference>
<dbReference type="KEGG" id="bmj:BMULJ_02066"/>
<evidence type="ECO:0000313" key="3">
    <source>
        <dbReference type="Proteomes" id="UP000008815"/>
    </source>
</evidence>
<reference evidence="2 3" key="1">
    <citation type="submission" date="2007-04" db="EMBL/GenBank/DDBJ databases">
        <title>Complete genome sequence of Burkholderia multivorans ATCC 17616.</title>
        <authorList>
            <person name="Ohtsubo Y."/>
            <person name="Yamashita A."/>
            <person name="Kurokawa K."/>
            <person name="Takami H."/>
            <person name="Yuhara S."/>
            <person name="Nishiyama E."/>
            <person name="Endo R."/>
            <person name="Miyazaki R."/>
            <person name="Ono A."/>
            <person name="Yano K."/>
            <person name="Ito M."/>
            <person name="Sota M."/>
            <person name="Yuji N."/>
            <person name="Hattori M."/>
            <person name="Tsuda M."/>
        </authorList>
    </citation>
    <scope>NUCLEOTIDE SEQUENCE [LARGE SCALE GENOMIC DNA]</scope>
    <source>
        <strain evidence="3">ATCC 17616 / 249</strain>
    </source>
</reference>
<dbReference type="KEGG" id="bmu:Bmul_1187"/>
<name>A0A0H3KFU8_BURM1</name>
<gene>
    <name evidence="2" type="ordered locus">BMULJ_02066</name>
</gene>
<proteinExistence type="predicted"/>
<dbReference type="HOGENOM" id="CLU_103659_0_0_4"/>
<dbReference type="InterPro" id="IPR016929">
    <property type="entry name" value="TsiT-like"/>
</dbReference>
<accession>A0A0H3KFU8</accession>
<evidence type="ECO:0000313" key="2">
    <source>
        <dbReference type="EMBL" id="BAG43975.1"/>
    </source>
</evidence>
<keyword evidence="3" id="KW-1185">Reference proteome</keyword>
<dbReference type="RefSeq" id="WP_012213100.1">
    <property type="nucleotide sequence ID" value="NC_010084.1"/>
</dbReference>
<organism evidence="2 3">
    <name type="scientific">Burkholderia multivorans (strain ATCC 17616 / 249)</name>
    <dbReference type="NCBI Taxonomy" id="395019"/>
    <lineage>
        <taxon>Bacteria</taxon>
        <taxon>Pseudomonadati</taxon>
        <taxon>Pseudomonadota</taxon>
        <taxon>Betaproteobacteria</taxon>
        <taxon>Burkholderiales</taxon>
        <taxon>Burkholderiaceae</taxon>
        <taxon>Burkholderia</taxon>
        <taxon>Burkholderia cepacia complex</taxon>
    </lineage>
</organism>
<dbReference type="Pfam" id="PF15579">
    <property type="entry name" value="Imm52"/>
    <property type="match status" value="1"/>
</dbReference>
<dbReference type="AlphaFoldDB" id="A0A0H3KFU8"/>
<dbReference type="PIRSF" id="PIRSF029636">
    <property type="entry name" value="UCP029636"/>
    <property type="match status" value="1"/>
</dbReference>
<dbReference type="eggNOG" id="ENOG5032WXI">
    <property type="taxonomic scope" value="Bacteria"/>
</dbReference>
<evidence type="ECO:0000259" key="1">
    <source>
        <dbReference type="Pfam" id="PF15579"/>
    </source>
</evidence>
<sequence>MEINAMFRDASLASDDYSEMLSRQSQLVTALAAKDGVMTHVNWRLTGDSLEEASLYPAFDEAGAPSTPALAVLNERSGHKKRKVSHAAIWNVAAGADDGAAISCFVSDAKVLPDRVSLDIDSPRCCASFNDMADIVRAVVDAFHPLVVEVSPKGYFEKQVFDDKPGVGWMIYLPAVITQQQVPEARALVPIPDAGKAQTGTIVVSTTDAQFSMKNPEHIETANRIEIRLVDRDLPPAFADL</sequence>
<protein>
    <recommendedName>
        <fullName evidence="1">Immunity protein 52 domain-containing protein</fullName>
    </recommendedName>
</protein>
<feature type="domain" description="Immunity protein 52" evidence="1">
    <location>
        <begin position="22"/>
        <end position="229"/>
    </location>
</feature>
<dbReference type="EMBL" id="AP009385">
    <property type="protein sequence ID" value="BAG43975.1"/>
    <property type="molecule type" value="Genomic_DNA"/>
</dbReference>
<dbReference type="Proteomes" id="UP000008815">
    <property type="component" value="Chromosome 1"/>
</dbReference>